<organism evidence="1 2">
    <name type="scientific">Dolichospermum circinale CS-537/01</name>
    <dbReference type="NCBI Taxonomy" id="3021739"/>
    <lineage>
        <taxon>Bacteria</taxon>
        <taxon>Bacillati</taxon>
        <taxon>Cyanobacteriota</taxon>
        <taxon>Cyanophyceae</taxon>
        <taxon>Nostocales</taxon>
        <taxon>Aphanizomenonaceae</taxon>
        <taxon>Dolichospermum</taxon>
        <taxon>Dolichospermum circinale</taxon>
    </lineage>
</organism>
<proteinExistence type="predicted"/>
<name>A0ABT5A169_9CYAN</name>
<dbReference type="InterPro" id="IPR022573">
    <property type="entry name" value="DUF2887"/>
</dbReference>
<evidence type="ECO:0000313" key="2">
    <source>
        <dbReference type="Proteomes" id="UP001212123"/>
    </source>
</evidence>
<dbReference type="RefSeq" id="WP_254434667.1">
    <property type="nucleotide sequence ID" value="NZ_JAQMTU010000025.1"/>
</dbReference>
<keyword evidence="2" id="KW-1185">Reference proteome</keyword>
<reference evidence="1 2" key="1">
    <citation type="submission" date="2023-01" db="EMBL/GenBank/DDBJ databases">
        <title>Genomes from the Australian National Cyanobacteria Reference Collection.</title>
        <authorList>
            <person name="Willis A."/>
            <person name="Lee E.M.F."/>
        </authorList>
    </citation>
    <scope>NUCLEOTIDE SEQUENCE [LARGE SCALE GENOMIC DNA]</scope>
    <source>
        <strain evidence="1 2">CS-537/01</strain>
    </source>
</reference>
<dbReference type="Proteomes" id="UP001212123">
    <property type="component" value="Unassembled WGS sequence"/>
</dbReference>
<dbReference type="Pfam" id="PF11103">
    <property type="entry name" value="DUF2887"/>
    <property type="match status" value="1"/>
</dbReference>
<evidence type="ECO:0000313" key="1">
    <source>
        <dbReference type="EMBL" id="MDB9485679.1"/>
    </source>
</evidence>
<comment type="caution">
    <text evidence="1">The sequence shown here is derived from an EMBL/GenBank/DDBJ whole genome shotgun (WGS) entry which is preliminary data.</text>
</comment>
<accession>A0ABT5A169</accession>
<sequence length="36" mass="4193">MKTDTIFYTLLQNLPSVLFELLEQPPTLALVLFNRL</sequence>
<gene>
    <name evidence="1" type="ORF">PN492_03815</name>
</gene>
<protein>
    <submittedName>
        <fullName evidence="1">DUF2887 domain-containing protein</fullName>
    </submittedName>
</protein>
<dbReference type="EMBL" id="JAQMTU010000025">
    <property type="protein sequence ID" value="MDB9485679.1"/>
    <property type="molecule type" value="Genomic_DNA"/>
</dbReference>